<evidence type="ECO:0000313" key="8">
    <source>
        <dbReference type="Proteomes" id="UP001233999"/>
    </source>
</evidence>
<protein>
    <recommendedName>
        <fullName evidence="6">Glycoside hydrolase 35 catalytic domain-containing protein</fullName>
    </recommendedName>
</protein>
<keyword evidence="5" id="KW-0326">Glycosidase</keyword>
<dbReference type="PANTHER" id="PTHR23421">
    <property type="entry name" value="BETA-GALACTOSIDASE RELATED"/>
    <property type="match status" value="1"/>
</dbReference>
<dbReference type="FunFam" id="3.20.20.80:FF:000017">
    <property type="entry name" value="Beta-galactosidase"/>
    <property type="match status" value="1"/>
</dbReference>
<gene>
    <name evidence="7" type="ORF">L9F63_002119</name>
</gene>
<organism evidence="7 8">
    <name type="scientific">Diploptera punctata</name>
    <name type="common">Pacific beetle cockroach</name>
    <dbReference type="NCBI Taxonomy" id="6984"/>
    <lineage>
        <taxon>Eukaryota</taxon>
        <taxon>Metazoa</taxon>
        <taxon>Ecdysozoa</taxon>
        <taxon>Arthropoda</taxon>
        <taxon>Hexapoda</taxon>
        <taxon>Insecta</taxon>
        <taxon>Pterygota</taxon>
        <taxon>Neoptera</taxon>
        <taxon>Polyneoptera</taxon>
        <taxon>Dictyoptera</taxon>
        <taxon>Blattodea</taxon>
        <taxon>Blaberoidea</taxon>
        <taxon>Blaberidae</taxon>
        <taxon>Diplopterinae</taxon>
        <taxon>Diploptera</taxon>
    </lineage>
</organism>
<dbReference type="EMBL" id="JASPKZ010003872">
    <property type="protein sequence ID" value="KAJ9591361.1"/>
    <property type="molecule type" value="Genomic_DNA"/>
</dbReference>
<dbReference type="SUPFAM" id="SSF51445">
    <property type="entry name" value="(Trans)glycosidases"/>
    <property type="match status" value="1"/>
</dbReference>
<sequence>GLWLVSESTLRPLSISSWVITFEEKCKNSLATAEVAGSFTIDYENNQFLKDGEPFRYVSGEFHYFRAPRAYWRDRLRKMRAAGLNAISTYVEWNQHEPSPGEFIFTDELDIVHFVTLAQEEDLLVLLRPGPYICAERDMGGLPSWLLYLDENIQLRTNDTSYIQYADRYLTQVMTLMQPYLYGNGGPIILVQVENEYGSYFACDREYTAHIRDTIKSFVESNAVLYTTDGGGTGYLRCGKIPDVYATVDFGPETST</sequence>
<dbReference type="GO" id="GO:0005975">
    <property type="term" value="P:carbohydrate metabolic process"/>
    <property type="evidence" value="ECO:0007669"/>
    <property type="project" value="InterPro"/>
</dbReference>
<evidence type="ECO:0000256" key="1">
    <source>
        <dbReference type="ARBA" id="ARBA00009809"/>
    </source>
</evidence>
<evidence type="ECO:0000259" key="6">
    <source>
        <dbReference type="Pfam" id="PF01301"/>
    </source>
</evidence>
<evidence type="ECO:0000256" key="4">
    <source>
        <dbReference type="ARBA" id="ARBA00023180"/>
    </source>
</evidence>
<feature type="domain" description="Glycoside hydrolase 35 catalytic" evidence="6">
    <location>
        <begin position="47"/>
        <end position="254"/>
    </location>
</feature>
<reference evidence="7" key="2">
    <citation type="submission" date="2023-05" db="EMBL/GenBank/DDBJ databases">
        <authorList>
            <person name="Fouks B."/>
        </authorList>
    </citation>
    <scope>NUCLEOTIDE SEQUENCE</scope>
    <source>
        <strain evidence="7">Stay&amp;Tobe</strain>
        <tissue evidence="7">Testes</tissue>
    </source>
</reference>
<keyword evidence="2" id="KW-0732">Signal</keyword>
<dbReference type="InterPro" id="IPR019801">
    <property type="entry name" value="Glyco_hydro_35_CS"/>
</dbReference>
<dbReference type="PROSITE" id="PS01182">
    <property type="entry name" value="GLYCOSYL_HYDROL_F35"/>
    <property type="match status" value="1"/>
</dbReference>
<evidence type="ECO:0000256" key="2">
    <source>
        <dbReference type="ARBA" id="ARBA00022729"/>
    </source>
</evidence>
<dbReference type="Proteomes" id="UP001233999">
    <property type="component" value="Unassembled WGS sequence"/>
</dbReference>
<feature type="non-terminal residue" evidence="7">
    <location>
        <position position="256"/>
    </location>
</feature>
<accession>A0AAD8A3K9</accession>
<keyword evidence="8" id="KW-1185">Reference proteome</keyword>
<dbReference type="Gene3D" id="3.20.20.80">
    <property type="entry name" value="Glycosidases"/>
    <property type="match status" value="1"/>
</dbReference>
<dbReference type="AlphaFoldDB" id="A0AAD8A3K9"/>
<dbReference type="Pfam" id="PF01301">
    <property type="entry name" value="Glyco_hydro_35"/>
    <property type="match status" value="1"/>
</dbReference>
<keyword evidence="3" id="KW-0378">Hydrolase</keyword>
<dbReference type="InterPro" id="IPR017853">
    <property type="entry name" value="GH"/>
</dbReference>
<name>A0AAD8A3K9_DIPPU</name>
<evidence type="ECO:0000256" key="3">
    <source>
        <dbReference type="ARBA" id="ARBA00022801"/>
    </source>
</evidence>
<proteinExistence type="inferred from homology"/>
<dbReference type="GO" id="GO:0004553">
    <property type="term" value="F:hydrolase activity, hydrolyzing O-glycosyl compounds"/>
    <property type="evidence" value="ECO:0007669"/>
    <property type="project" value="InterPro"/>
</dbReference>
<comment type="similarity">
    <text evidence="1">Belongs to the glycosyl hydrolase 35 family.</text>
</comment>
<feature type="non-terminal residue" evidence="7">
    <location>
        <position position="1"/>
    </location>
</feature>
<dbReference type="InterPro" id="IPR001944">
    <property type="entry name" value="Glycoside_Hdrlase_35"/>
</dbReference>
<keyword evidence="4" id="KW-0325">Glycoprotein</keyword>
<comment type="caution">
    <text evidence="7">The sequence shown here is derived from an EMBL/GenBank/DDBJ whole genome shotgun (WGS) entry which is preliminary data.</text>
</comment>
<evidence type="ECO:0000256" key="5">
    <source>
        <dbReference type="ARBA" id="ARBA00023295"/>
    </source>
</evidence>
<dbReference type="PRINTS" id="PR00742">
    <property type="entry name" value="GLHYDRLASE35"/>
</dbReference>
<dbReference type="InterPro" id="IPR031330">
    <property type="entry name" value="Gly_Hdrlase_35_cat"/>
</dbReference>
<reference evidence="7" key="1">
    <citation type="journal article" date="2023" name="IScience">
        <title>Live-bearing cockroach genome reveals convergent evolutionary mechanisms linked to viviparity in insects and beyond.</title>
        <authorList>
            <person name="Fouks B."/>
            <person name="Harrison M.C."/>
            <person name="Mikhailova A.A."/>
            <person name="Marchal E."/>
            <person name="English S."/>
            <person name="Carruthers M."/>
            <person name="Jennings E.C."/>
            <person name="Chiamaka E.L."/>
            <person name="Frigard R.A."/>
            <person name="Pippel M."/>
            <person name="Attardo G.M."/>
            <person name="Benoit J.B."/>
            <person name="Bornberg-Bauer E."/>
            <person name="Tobe S.S."/>
        </authorList>
    </citation>
    <scope>NUCLEOTIDE SEQUENCE</scope>
    <source>
        <strain evidence="7">Stay&amp;Tobe</strain>
    </source>
</reference>
<evidence type="ECO:0000313" key="7">
    <source>
        <dbReference type="EMBL" id="KAJ9591361.1"/>
    </source>
</evidence>